<evidence type="ECO:0000313" key="3">
    <source>
        <dbReference type="Proteomes" id="UP000259273"/>
    </source>
</evidence>
<dbReference type="STRING" id="1121937.GCA_000423125_01050"/>
<dbReference type="EMBL" id="DMND01000190">
    <property type="protein sequence ID" value="HAN28845.1"/>
    <property type="molecule type" value="Genomic_DNA"/>
</dbReference>
<dbReference type="InterPro" id="IPR010865">
    <property type="entry name" value="DUF1499"/>
</dbReference>
<accession>A0A3C1KQA3</accession>
<dbReference type="Proteomes" id="UP000259273">
    <property type="component" value="Unassembled WGS sequence"/>
</dbReference>
<reference evidence="2 3" key="1">
    <citation type="journal article" date="2018" name="Nat. Biotechnol.">
        <title>A standardized bacterial taxonomy based on genome phylogeny substantially revises the tree of life.</title>
        <authorList>
            <person name="Parks D.H."/>
            <person name="Chuvochina M."/>
            <person name="Waite D.W."/>
            <person name="Rinke C."/>
            <person name="Skarshewski A."/>
            <person name="Chaumeil P.A."/>
            <person name="Hugenholtz P."/>
        </authorList>
    </citation>
    <scope>NUCLEOTIDE SEQUENCE [LARGE SCALE GENOMIC DNA]</scope>
    <source>
        <strain evidence="2">UBA9158</strain>
    </source>
</reference>
<dbReference type="Pfam" id="PF07386">
    <property type="entry name" value="DUF1499"/>
    <property type="match status" value="1"/>
</dbReference>
<feature type="region of interest" description="Disordered" evidence="1">
    <location>
        <begin position="1"/>
        <end position="22"/>
    </location>
</feature>
<comment type="caution">
    <text evidence="2">The sequence shown here is derived from an EMBL/GenBank/DDBJ whole genome shotgun (WGS) entry which is preliminary data.</text>
</comment>
<gene>
    <name evidence="2" type="ORF">DCP75_14190</name>
</gene>
<sequence length="133" mass="14532">TFSHAATLRGPESNSLDIKPDSLGAQQEAYPDLQSLRSERSARNAYRHALAIAEQLGWEVVWQDPDAWRFEAVDTTAIMGFKDDVAVRIRSTAEGSVVDLRSVSRVGVGDIGANAQRIRAFQTAFAEDKGGQL</sequence>
<dbReference type="AlphaFoldDB" id="A0A3C1KQA3"/>
<name>A0A3C1KQA3_9GAMM</name>
<evidence type="ECO:0000313" key="2">
    <source>
        <dbReference type="EMBL" id="HAN28845.1"/>
    </source>
</evidence>
<organism evidence="2 3">
    <name type="scientific">Haliea salexigens</name>
    <dbReference type="NCBI Taxonomy" id="287487"/>
    <lineage>
        <taxon>Bacteria</taxon>
        <taxon>Pseudomonadati</taxon>
        <taxon>Pseudomonadota</taxon>
        <taxon>Gammaproteobacteria</taxon>
        <taxon>Cellvibrionales</taxon>
        <taxon>Halieaceae</taxon>
        <taxon>Haliea</taxon>
    </lineage>
</organism>
<evidence type="ECO:0000256" key="1">
    <source>
        <dbReference type="SAM" id="MobiDB-lite"/>
    </source>
</evidence>
<proteinExistence type="predicted"/>
<feature type="non-terminal residue" evidence="2">
    <location>
        <position position="1"/>
    </location>
</feature>
<protein>
    <submittedName>
        <fullName evidence="2">DUF1499 domain-containing protein</fullName>
    </submittedName>
</protein>